<comment type="similarity">
    <text evidence="1">Belongs to the SH3BP5 family.</text>
</comment>
<feature type="compositionally biased region" description="Basic and acidic residues" evidence="3">
    <location>
        <begin position="227"/>
        <end position="238"/>
    </location>
</feature>
<evidence type="ECO:0000256" key="2">
    <source>
        <dbReference type="ARBA" id="ARBA00023054"/>
    </source>
</evidence>
<gene>
    <name evidence="4" type="ORF">PCOR1329_LOCUS22748</name>
</gene>
<keyword evidence="2" id="KW-0175">Coiled coil</keyword>
<evidence type="ECO:0000313" key="4">
    <source>
        <dbReference type="EMBL" id="CAK0821412.1"/>
    </source>
</evidence>
<dbReference type="EMBL" id="CAUYUJ010007635">
    <property type="protein sequence ID" value="CAK0821412.1"/>
    <property type="molecule type" value="Genomic_DNA"/>
</dbReference>
<proteinExistence type="inferred from homology"/>
<feature type="compositionally biased region" description="Gly residues" evidence="3">
    <location>
        <begin position="240"/>
        <end position="256"/>
    </location>
</feature>
<dbReference type="InterPro" id="IPR007940">
    <property type="entry name" value="SH3BP5"/>
</dbReference>
<feature type="region of interest" description="Disordered" evidence="3">
    <location>
        <begin position="1"/>
        <end position="24"/>
    </location>
</feature>
<dbReference type="Pfam" id="PF05276">
    <property type="entry name" value="SH3BP5"/>
    <property type="match status" value="1"/>
</dbReference>
<organism evidence="4 5">
    <name type="scientific">Prorocentrum cordatum</name>
    <dbReference type="NCBI Taxonomy" id="2364126"/>
    <lineage>
        <taxon>Eukaryota</taxon>
        <taxon>Sar</taxon>
        <taxon>Alveolata</taxon>
        <taxon>Dinophyceae</taxon>
        <taxon>Prorocentrales</taxon>
        <taxon>Prorocentraceae</taxon>
        <taxon>Prorocentrum</taxon>
    </lineage>
</organism>
<feature type="compositionally biased region" description="Basic residues" evidence="3">
    <location>
        <begin position="202"/>
        <end position="219"/>
    </location>
</feature>
<dbReference type="PANTHER" id="PTHR19423:SF1">
    <property type="entry name" value="SH3 DOMAIN-BINDING PROTEIN 5"/>
    <property type="match status" value="1"/>
</dbReference>
<evidence type="ECO:0000256" key="1">
    <source>
        <dbReference type="ARBA" id="ARBA00007796"/>
    </source>
</evidence>
<evidence type="ECO:0000256" key="3">
    <source>
        <dbReference type="SAM" id="MobiDB-lite"/>
    </source>
</evidence>
<comment type="caution">
    <text evidence="4">The sequence shown here is derived from an EMBL/GenBank/DDBJ whole genome shotgun (WGS) entry which is preliminary data.</text>
</comment>
<keyword evidence="5" id="KW-1185">Reference proteome</keyword>
<feature type="compositionally biased region" description="Basic and acidic residues" evidence="3">
    <location>
        <begin position="1"/>
        <end position="12"/>
    </location>
</feature>
<evidence type="ECO:0000313" key="5">
    <source>
        <dbReference type="Proteomes" id="UP001189429"/>
    </source>
</evidence>
<dbReference type="PANTHER" id="PTHR19423">
    <property type="entry name" value="SH3 DOMAIN-BINDING PROTEIN 5"/>
    <property type="match status" value="1"/>
</dbReference>
<sequence length="328" mass="35361">MGDPETSGREDVPAEGAVSGEAPGALAALEEQLSQEVPLLLESMNRTSAEVNMFEARAGEAQQRYQDLLAEWSQMYESLHAQFGSAIDRVKPYFDAAQVFAATSQRVQGAVREFSTASSLHARAKERLNELERSMEPGAHNVPLDGDMQEGLSRATVEVTRCQRERDRLEGEYAKGLGHQRPRRPRQGREERLRRLPARAGPHQHRHPRGAARPRRGRAGARAGGVRPREARRAEARGGRQAGGLPRGDAGGGSGGRARLRRGVRGLLEGAGACSAVAAGGRLVGAGGRRAVRVSAAVLCVSRPPRWWKNVDHLGGLDVVDVDHLGGL</sequence>
<dbReference type="Proteomes" id="UP001189429">
    <property type="component" value="Unassembled WGS sequence"/>
</dbReference>
<feature type="region of interest" description="Disordered" evidence="3">
    <location>
        <begin position="166"/>
        <end position="258"/>
    </location>
</feature>
<accession>A0ABN9RQ95</accession>
<reference evidence="4" key="1">
    <citation type="submission" date="2023-10" db="EMBL/GenBank/DDBJ databases">
        <authorList>
            <person name="Chen Y."/>
            <person name="Shah S."/>
            <person name="Dougan E. K."/>
            <person name="Thang M."/>
            <person name="Chan C."/>
        </authorList>
    </citation>
    <scope>NUCLEOTIDE SEQUENCE [LARGE SCALE GENOMIC DNA]</scope>
</reference>
<protein>
    <submittedName>
        <fullName evidence="4">Uncharacterized protein</fullName>
    </submittedName>
</protein>
<name>A0ABN9RQ95_9DINO</name>